<organism evidence="2 3">
    <name type="scientific">Mobiluncus porci</name>
    <dbReference type="NCBI Taxonomy" id="2652278"/>
    <lineage>
        <taxon>Bacteria</taxon>
        <taxon>Bacillati</taxon>
        <taxon>Actinomycetota</taxon>
        <taxon>Actinomycetes</taxon>
        <taxon>Actinomycetales</taxon>
        <taxon>Actinomycetaceae</taxon>
        <taxon>Mobiluncus</taxon>
    </lineage>
</organism>
<accession>A0A7K0K4Z9</accession>
<comment type="caution">
    <text evidence="2">The sequence shown here is derived from an EMBL/GenBank/DDBJ whole genome shotgun (WGS) entry which is preliminary data.</text>
</comment>
<dbReference type="GO" id="GO:0006355">
    <property type="term" value="P:regulation of DNA-templated transcription"/>
    <property type="evidence" value="ECO:0007669"/>
    <property type="project" value="InterPro"/>
</dbReference>
<feature type="region of interest" description="Disordered" evidence="1">
    <location>
        <begin position="55"/>
        <end position="78"/>
    </location>
</feature>
<evidence type="ECO:0000313" key="2">
    <source>
        <dbReference type="EMBL" id="MST50552.1"/>
    </source>
</evidence>
<proteinExistence type="predicted"/>
<name>A0A7K0K4Z9_9ACTO</name>
<protein>
    <submittedName>
        <fullName evidence="2">Ribbon-helix-helix protein, CopG family</fullName>
    </submittedName>
</protein>
<dbReference type="Proteomes" id="UP000442535">
    <property type="component" value="Unassembled WGS sequence"/>
</dbReference>
<dbReference type="AlphaFoldDB" id="A0A7K0K4Z9"/>
<reference evidence="2 3" key="1">
    <citation type="submission" date="2019-08" db="EMBL/GenBank/DDBJ databases">
        <title>In-depth cultivation of the pig gut microbiome towards novel bacterial diversity and tailored functional studies.</title>
        <authorList>
            <person name="Wylensek D."/>
            <person name="Hitch T.C.A."/>
            <person name="Clavel T."/>
        </authorList>
    </citation>
    <scope>NUCLEOTIDE SEQUENCE [LARGE SCALE GENOMIC DNA]</scope>
    <source>
        <strain evidence="2 3">RF-GAM-744-WT-7</strain>
    </source>
</reference>
<gene>
    <name evidence="2" type="ORF">FYJ63_10020</name>
</gene>
<keyword evidence="3" id="KW-1185">Reference proteome</keyword>
<dbReference type="RefSeq" id="WP_154546331.1">
    <property type="nucleotide sequence ID" value="NZ_JAQYQY010000025.1"/>
</dbReference>
<sequence length="78" mass="9061">MTTQIAVRLPDEAVAFIDAEVKAGRAKSRAKFIERLLASARREEIYEREEEILRTTEETEEEKSLHQWMKTRDIPGGE</sequence>
<evidence type="ECO:0000256" key="1">
    <source>
        <dbReference type="SAM" id="MobiDB-lite"/>
    </source>
</evidence>
<dbReference type="EMBL" id="VUMY01000022">
    <property type="protein sequence ID" value="MST50552.1"/>
    <property type="molecule type" value="Genomic_DNA"/>
</dbReference>
<evidence type="ECO:0000313" key="3">
    <source>
        <dbReference type="Proteomes" id="UP000442535"/>
    </source>
</evidence>